<evidence type="ECO:0000256" key="1">
    <source>
        <dbReference type="SAM" id="Phobius"/>
    </source>
</evidence>
<dbReference type="Proteomes" id="UP000199708">
    <property type="component" value="Unassembled WGS sequence"/>
</dbReference>
<sequence>MMDQRLFHTFYNFIFTAYVIEIKSLGKTYDVIKEIYKDKILFETEEIIKFEKTIQKPEIGRLQKLVFTILIIVLFIRLFLTFLWQFLYI</sequence>
<organism evidence="2 3">
    <name type="scientific">Facklamia miroungae</name>
    <dbReference type="NCBI Taxonomy" id="120956"/>
    <lineage>
        <taxon>Bacteria</taxon>
        <taxon>Bacillati</taxon>
        <taxon>Bacillota</taxon>
        <taxon>Bacilli</taxon>
        <taxon>Lactobacillales</taxon>
        <taxon>Aerococcaceae</taxon>
        <taxon>Facklamia</taxon>
    </lineage>
</organism>
<reference evidence="2 3" key="1">
    <citation type="submission" date="2016-10" db="EMBL/GenBank/DDBJ databases">
        <authorList>
            <person name="de Groot N.N."/>
        </authorList>
    </citation>
    <scope>NUCLEOTIDE SEQUENCE [LARGE SCALE GENOMIC DNA]</scope>
    <source>
        <strain evidence="2 3">ATCC BAA-466</strain>
    </source>
</reference>
<proteinExistence type="predicted"/>
<accession>A0A1G7RED3</accession>
<protein>
    <submittedName>
        <fullName evidence="2">Uncharacterized protein</fullName>
    </submittedName>
</protein>
<keyword evidence="1" id="KW-1133">Transmembrane helix</keyword>
<dbReference type="EMBL" id="FNCK01000003">
    <property type="protein sequence ID" value="SDG09102.1"/>
    <property type="molecule type" value="Genomic_DNA"/>
</dbReference>
<gene>
    <name evidence="2" type="ORF">SAMN05421791_10310</name>
</gene>
<dbReference type="AlphaFoldDB" id="A0A1G7RED3"/>
<keyword evidence="1" id="KW-0472">Membrane</keyword>
<evidence type="ECO:0000313" key="3">
    <source>
        <dbReference type="Proteomes" id="UP000199708"/>
    </source>
</evidence>
<feature type="transmembrane region" description="Helical" evidence="1">
    <location>
        <begin position="65"/>
        <end position="87"/>
    </location>
</feature>
<keyword evidence="1" id="KW-0812">Transmembrane</keyword>
<evidence type="ECO:0000313" key="2">
    <source>
        <dbReference type="EMBL" id="SDG09102.1"/>
    </source>
</evidence>
<name>A0A1G7RED3_9LACT</name>
<keyword evidence="3" id="KW-1185">Reference proteome</keyword>